<dbReference type="PROSITE" id="PS50114">
    <property type="entry name" value="GATA_ZN_FINGER_2"/>
    <property type="match status" value="1"/>
</dbReference>
<dbReference type="SUPFAM" id="SSF57716">
    <property type="entry name" value="Glucocorticoid receptor-like (DNA-binding domain)"/>
    <property type="match status" value="1"/>
</dbReference>
<sequence>MDFEASSFASPASFSDTSSTPRTPSPHSASDMFISLKHHPITESSLFHDSESLMFNDVAVYPQSSYAQSPSLLQELYDQPNDYFIDDQAHYNEWHQHQQHLHFRAHDHSGTVVRRATFPYVRHDQLQQYPSPHLYDLCPPVYHEPEPAHQAIKLEDTPLIVPSQLGYSTHAIHSHHNNAPSYLSPATGGTVAIQHTDDAASKETQYLRRRCFNCHTTEPPSWRRSTLNPGKIVCNKCGLYERTHLRPRPLRFDELRAGGKTRKSTGVAQPDKKGPKTPAAAVTSSPQIKKEQREFGLIRRASVSSSVSSGGAISDWDDNVSVYSSQPPTPGSASGQLSAFSSPAVTTFPIPRSSQSPPADAGVQAPIRLPNAPLSDIASFQQQQPHPHIRFSRSSPSLTEDGAPVPTDDVFSDPSCRRSCTEFINTPNVGLEYLRS</sequence>
<gene>
    <name evidence="9" type="ORF">M404DRAFT_678760</name>
</gene>
<dbReference type="InterPro" id="IPR013088">
    <property type="entry name" value="Znf_NHR/GATA"/>
</dbReference>
<evidence type="ECO:0000256" key="4">
    <source>
        <dbReference type="ARBA" id="ARBA00022833"/>
    </source>
</evidence>
<evidence type="ECO:0000256" key="5">
    <source>
        <dbReference type="ARBA" id="ARBA00023242"/>
    </source>
</evidence>
<dbReference type="GO" id="GO:0008270">
    <property type="term" value="F:zinc ion binding"/>
    <property type="evidence" value="ECO:0007669"/>
    <property type="project" value="UniProtKB-KW"/>
</dbReference>
<evidence type="ECO:0000313" key="10">
    <source>
        <dbReference type="Proteomes" id="UP000054217"/>
    </source>
</evidence>
<dbReference type="GO" id="GO:0000981">
    <property type="term" value="F:DNA-binding transcription factor activity, RNA polymerase II-specific"/>
    <property type="evidence" value="ECO:0007669"/>
    <property type="project" value="TreeGrafter"/>
</dbReference>
<dbReference type="PANTHER" id="PTHR10071">
    <property type="entry name" value="TRANSCRIPTION FACTOR GATA FAMILY MEMBER"/>
    <property type="match status" value="1"/>
</dbReference>
<proteinExistence type="predicted"/>
<keyword evidence="3 6" id="KW-0863">Zinc-finger</keyword>
<evidence type="ECO:0000256" key="1">
    <source>
        <dbReference type="ARBA" id="ARBA00004123"/>
    </source>
</evidence>
<feature type="compositionally biased region" description="Low complexity" evidence="7">
    <location>
        <begin position="1"/>
        <end position="30"/>
    </location>
</feature>
<dbReference type="OrthoDB" id="515401at2759"/>
<evidence type="ECO:0000259" key="8">
    <source>
        <dbReference type="PROSITE" id="PS50114"/>
    </source>
</evidence>
<dbReference type="GO" id="GO:0045944">
    <property type="term" value="P:positive regulation of transcription by RNA polymerase II"/>
    <property type="evidence" value="ECO:0007669"/>
    <property type="project" value="TreeGrafter"/>
</dbReference>
<dbReference type="SMART" id="SM00401">
    <property type="entry name" value="ZnF_GATA"/>
    <property type="match status" value="1"/>
</dbReference>
<dbReference type="AlphaFoldDB" id="A0A0C3PTG5"/>
<evidence type="ECO:0000256" key="6">
    <source>
        <dbReference type="PROSITE-ProRule" id="PRU00094"/>
    </source>
</evidence>
<dbReference type="EMBL" id="KN831947">
    <property type="protein sequence ID" value="KIO12501.1"/>
    <property type="molecule type" value="Genomic_DNA"/>
</dbReference>
<evidence type="ECO:0000313" key="9">
    <source>
        <dbReference type="EMBL" id="KIO12501.1"/>
    </source>
</evidence>
<feature type="region of interest" description="Disordered" evidence="7">
    <location>
        <begin position="383"/>
        <end position="414"/>
    </location>
</feature>
<dbReference type="HOGENOM" id="CLU_037436_0_0_1"/>
<reference evidence="9 10" key="1">
    <citation type="submission" date="2014-04" db="EMBL/GenBank/DDBJ databases">
        <authorList>
            <consortium name="DOE Joint Genome Institute"/>
            <person name="Kuo A."/>
            <person name="Kohler A."/>
            <person name="Costa M.D."/>
            <person name="Nagy L.G."/>
            <person name="Floudas D."/>
            <person name="Copeland A."/>
            <person name="Barry K.W."/>
            <person name="Cichocki N."/>
            <person name="Veneault-Fourrey C."/>
            <person name="LaButti K."/>
            <person name="Lindquist E.A."/>
            <person name="Lipzen A."/>
            <person name="Lundell T."/>
            <person name="Morin E."/>
            <person name="Murat C."/>
            <person name="Sun H."/>
            <person name="Tunlid A."/>
            <person name="Henrissat B."/>
            <person name="Grigoriev I.V."/>
            <person name="Hibbett D.S."/>
            <person name="Martin F."/>
            <person name="Nordberg H.P."/>
            <person name="Cantor M.N."/>
            <person name="Hua S.X."/>
        </authorList>
    </citation>
    <scope>NUCLEOTIDE SEQUENCE [LARGE SCALE GENOMIC DNA]</scope>
    <source>
        <strain evidence="9 10">Marx 270</strain>
    </source>
</reference>
<dbReference type="STRING" id="870435.A0A0C3PTG5"/>
<organism evidence="9 10">
    <name type="scientific">Pisolithus tinctorius Marx 270</name>
    <dbReference type="NCBI Taxonomy" id="870435"/>
    <lineage>
        <taxon>Eukaryota</taxon>
        <taxon>Fungi</taxon>
        <taxon>Dikarya</taxon>
        <taxon>Basidiomycota</taxon>
        <taxon>Agaricomycotina</taxon>
        <taxon>Agaricomycetes</taxon>
        <taxon>Agaricomycetidae</taxon>
        <taxon>Boletales</taxon>
        <taxon>Sclerodermatineae</taxon>
        <taxon>Pisolithaceae</taxon>
        <taxon>Pisolithus</taxon>
    </lineage>
</organism>
<dbReference type="Gene3D" id="3.30.50.10">
    <property type="entry name" value="Erythroid Transcription Factor GATA-1, subunit A"/>
    <property type="match status" value="1"/>
</dbReference>
<accession>A0A0C3PTG5</accession>
<feature type="domain" description="GATA-type" evidence="8">
    <location>
        <begin position="209"/>
        <end position="262"/>
    </location>
</feature>
<reference evidence="10" key="2">
    <citation type="submission" date="2015-01" db="EMBL/GenBank/DDBJ databases">
        <title>Evolutionary Origins and Diversification of the Mycorrhizal Mutualists.</title>
        <authorList>
            <consortium name="DOE Joint Genome Institute"/>
            <consortium name="Mycorrhizal Genomics Consortium"/>
            <person name="Kohler A."/>
            <person name="Kuo A."/>
            <person name="Nagy L.G."/>
            <person name="Floudas D."/>
            <person name="Copeland A."/>
            <person name="Barry K.W."/>
            <person name="Cichocki N."/>
            <person name="Veneault-Fourrey C."/>
            <person name="LaButti K."/>
            <person name="Lindquist E.A."/>
            <person name="Lipzen A."/>
            <person name="Lundell T."/>
            <person name="Morin E."/>
            <person name="Murat C."/>
            <person name="Riley R."/>
            <person name="Ohm R."/>
            <person name="Sun H."/>
            <person name="Tunlid A."/>
            <person name="Henrissat B."/>
            <person name="Grigoriev I.V."/>
            <person name="Hibbett D.S."/>
            <person name="Martin F."/>
        </authorList>
    </citation>
    <scope>NUCLEOTIDE SEQUENCE [LARGE SCALE GENOMIC DNA]</scope>
    <source>
        <strain evidence="10">Marx 270</strain>
    </source>
</reference>
<dbReference type="InParanoid" id="A0A0C3PTG5"/>
<keyword evidence="10" id="KW-1185">Reference proteome</keyword>
<dbReference type="GO" id="GO:0005634">
    <property type="term" value="C:nucleus"/>
    <property type="evidence" value="ECO:0007669"/>
    <property type="project" value="UniProtKB-SubCell"/>
</dbReference>
<keyword evidence="2" id="KW-0479">Metal-binding</keyword>
<evidence type="ECO:0000256" key="3">
    <source>
        <dbReference type="ARBA" id="ARBA00022771"/>
    </source>
</evidence>
<evidence type="ECO:0000256" key="2">
    <source>
        <dbReference type="ARBA" id="ARBA00022723"/>
    </source>
</evidence>
<protein>
    <recommendedName>
        <fullName evidence="8">GATA-type domain-containing protein</fullName>
    </recommendedName>
</protein>
<dbReference type="InterPro" id="IPR000679">
    <property type="entry name" value="Znf_GATA"/>
</dbReference>
<dbReference type="Proteomes" id="UP000054217">
    <property type="component" value="Unassembled WGS sequence"/>
</dbReference>
<evidence type="ECO:0000256" key="7">
    <source>
        <dbReference type="SAM" id="MobiDB-lite"/>
    </source>
</evidence>
<keyword evidence="4" id="KW-0862">Zinc</keyword>
<dbReference type="CDD" id="cd00202">
    <property type="entry name" value="ZnF_GATA"/>
    <property type="match status" value="1"/>
</dbReference>
<dbReference type="GO" id="GO:0000978">
    <property type="term" value="F:RNA polymerase II cis-regulatory region sequence-specific DNA binding"/>
    <property type="evidence" value="ECO:0007669"/>
    <property type="project" value="TreeGrafter"/>
</dbReference>
<feature type="region of interest" description="Disordered" evidence="7">
    <location>
        <begin position="1"/>
        <end position="31"/>
    </location>
</feature>
<dbReference type="GO" id="GO:0000122">
    <property type="term" value="P:negative regulation of transcription by RNA polymerase II"/>
    <property type="evidence" value="ECO:0007669"/>
    <property type="project" value="TreeGrafter"/>
</dbReference>
<feature type="region of interest" description="Disordered" evidence="7">
    <location>
        <begin position="251"/>
        <end position="293"/>
    </location>
</feature>
<dbReference type="InterPro" id="IPR039355">
    <property type="entry name" value="Transcription_factor_GATA"/>
</dbReference>
<dbReference type="Pfam" id="PF00320">
    <property type="entry name" value="GATA"/>
    <property type="match status" value="1"/>
</dbReference>
<dbReference type="PANTHER" id="PTHR10071:SF281">
    <property type="entry name" value="BOX A-BINDING FACTOR-RELATED"/>
    <property type="match status" value="1"/>
</dbReference>
<name>A0A0C3PTG5_PISTI</name>
<comment type="subcellular location">
    <subcellularLocation>
        <location evidence="1">Nucleus</location>
    </subcellularLocation>
</comment>
<keyword evidence="5" id="KW-0539">Nucleus</keyword>